<dbReference type="OrthoDB" id="9772484at2"/>
<evidence type="ECO:0000256" key="2">
    <source>
        <dbReference type="ARBA" id="ARBA00022827"/>
    </source>
</evidence>
<dbReference type="GO" id="GO:0003677">
    <property type="term" value="F:DNA binding"/>
    <property type="evidence" value="ECO:0007669"/>
    <property type="project" value="TreeGrafter"/>
</dbReference>
<name>A0A5B8S4D2_9SPHN</name>
<dbReference type="GO" id="GO:0003904">
    <property type="term" value="F:deoxyribodipyrimidine photo-lyase activity"/>
    <property type="evidence" value="ECO:0007669"/>
    <property type="project" value="TreeGrafter"/>
</dbReference>
<evidence type="ECO:0000313" key="6">
    <source>
        <dbReference type="Proteomes" id="UP000321172"/>
    </source>
</evidence>
<dbReference type="SUPFAM" id="SSF48173">
    <property type="entry name" value="Cryptochrome/photolyase FAD-binding domain"/>
    <property type="match status" value="1"/>
</dbReference>
<organism evidence="5 6">
    <name type="scientific">Novosphingobium ginsenosidimutans</name>
    <dbReference type="NCBI Taxonomy" id="1176536"/>
    <lineage>
        <taxon>Bacteria</taxon>
        <taxon>Pseudomonadati</taxon>
        <taxon>Pseudomonadota</taxon>
        <taxon>Alphaproteobacteria</taxon>
        <taxon>Sphingomonadales</taxon>
        <taxon>Sphingomonadaceae</taxon>
        <taxon>Novosphingobium</taxon>
    </lineage>
</organism>
<protein>
    <submittedName>
        <fullName evidence="5">Deoxyribodipyrimidine photolyase</fullName>
    </submittedName>
</protein>
<dbReference type="AlphaFoldDB" id="A0A5B8S4D2"/>
<dbReference type="Gene3D" id="1.25.40.80">
    <property type="match status" value="1"/>
</dbReference>
<dbReference type="Pfam" id="PF03441">
    <property type="entry name" value="FAD_binding_7"/>
    <property type="match status" value="1"/>
</dbReference>
<dbReference type="KEGG" id="ngf:FRF71_07495"/>
<dbReference type="PANTHER" id="PTHR11455">
    <property type="entry name" value="CRYPTOCHROME"/>
    <property type="match status" value="1"/>
</dbReference>
<feature type="domain" description="Cryptochrome/DNA photolyase FAD-binding" evidence="4">
    <location>
        <begin position="74"/>
        <end position="208"/>
    </location>
</feature>
<feature type="binding site" evidence="3">
    <location>
        <position position="74"/>
    </location>
    <ligand>
        <name>FAD</name>
        <dbReference type="ChEBI" id="CHEBI:57692"/>
    </ligand>
</feature>
<keyword evidence="5" id="KW-0456">Lyase</keyword>
<evidence type="ECO:0000313" key="5">
    <source>
        <dbReference type="EMBL" id="QEA15988.1"/>
    </source>
</evidence>
<feature type="binding site" evidence="3">
    <location>
        <position position="25"/>
    </location>
    <ligand>
        <name>FAD</name>
        <dbReference type="ChEBI" id="CHEBI:57692"/>
    </ligand>
</feature>
<keyword evidence="1 3" id="KW-0285">Flavoprotein</keyword>
<accession>A0A5B8S4D2</accession>
<dbReference type="Gene3D" id="1.10.579.10">
    <property type="entry name" value="DNA Cyclobutane Dipyrimidine Photolyase, subunit A, domain 3"/>
    <property type="match status" value="1"/>
</dbReference>
<feature type="binding site" evidence="3">
    <location>
        <begin position="178"/>
        <end position="180"/>
    </location>
    <ligand>
        <name>FAD</name>
        <dbReference type="ChEBI" id="CHEBI:57692"/>
    </ligand>
</feature>
<dbReference type="InterPro" id="IPR005101">
    <property type="entry name" value="Cryptochr/Photolyase_FAD-bd"/>
</dbReference>
<dbReference type="EMBL" id="CP042345">
    <property type="protein sequence ID" value="QEA15988.1"/>
    <property type="molecule type" value="Genomic_DNA"/>
</dbReference>
<gene>
    <name evidence="5" type="ORF">FRF71_07495</name>
</gene>
<proteinExistence type="predicted"/>
<dbReference type="Proteomes" id="UP000321172">
    <property type="component" value="Chromosome"/>
</dbReference>
<evidence type="ECO:0000259" key="4">
    <source>
        <dbReference type="Pfam" id="PF03441"/>
    </source>
</evidence>
<reference evidence="5 6" key="1">
    <citation type="journal article" date="2013" name="J. Microbiol. Biotechnol.">
        <title>Novosphingobium ginsenosidimutans sp. nov., with the ability to convert ginsenoside.</title>
        <authorList>
            <person name="Kim J.K."/>
            <person name="He D."/>
            <person name="Liu Q.M."/>
            <person name="Park H.Y."/>
            <person name="Jung M.S."/>
            <person name="Yoon M.H."/>
            <person name="Kim S.C."/>
            <person name="Im W.T."/>
        </authorList>
    </citation>
    <scope>NUCLEOTIDE SEQUENCE [LARGE SCALE GENOMIC DNA]</scope>
    <source>
        <strain evidence="5 6">FW-6</strain>
    </source>
</reference>
<sequence>MEWIPTRAAGLERLAQFLPHAGRAYAERRNIDFGPQDRSNVSALSPWLRRRLVTEEEVVAAVLARHGFTAAEKFIQEVAWRTYWKGWLELRPAMLEQFDADRIALKAQLEADRHLQRRFARAAEGATGIACFDAWVEELRGHGWLHNHARMWFASVWIFTLRLPWQLGADFFYKHLLDADPASNTLSWRWVAGLHTQGKHYLARAENIARNSGGRFAPYGQLDEAALPLSEDVPPLPVTPLALAPRHDGGPCALLLTEEDLHPESWDLMGEIKAIAVLPGATVAVPDSPAARFSAGALADAAARASAHFGVDCAKVTANEIPAWLAQQGQTTLVTAQVPVGLIAWQLRTVEARLAADGARLVALRRAWDDLLWPLATAGFFKLKTRLPGVIARLGLDPAAPRLL</sequence>
<evidence type="ECO:0000256" key="3">
    <source>
        <dbReference type="PIRSR" id="PIRSR602081-1"/>
    </source>
</evidence>
<dbReference type="InterPro" id="IPR002081">
    <property type="entry name" value="Cryptochrome/DNA_photolyase_1"/>
</dbReference>
<keyword evidence="2 3" id="KW-0274">FAD</keyword>
<dbReference type="RefSeq" id="WP_147090020.1">
    <property type="nucleotide sequence ID" value="NZ_BAABJD010000001.1"/>
</dbReference>
<comment type="cofactor">
    <cofactor evidence="3">
        <name>FAD</name>
        <dbReference type="ChEBI" id="CHEBI:57692"/>
    </cofactor>
    <text evidence="3">Binds 1 FAD per subunit.</text>
</comment>
<dbReference type="InterPro" id="IPR036134">
    <property type="entry name" value="Crypto/Photolyase_FAD-like_sf"/>
</dbReference>
<keyword evidence="6" id="KW-1185">Reference proteome</keyword>
<dbReference type="GO" id="GO:0071949">
    <property type="term" value="F:FAD binding"/>
    <property type="evidence" value="ECO:0007669"/>
    <property type="project" value="TreeGrafter"/>
</dbReference>
<evidence type="ECO:0000256" key="1">
    <source>
        <dbReference type="ARBA" id="ARBA00022630"/>
    </source>
</evidence>
<dbReference type="PANTHER" id="PTHR11455:SF9">
    <property type="entry name" value="CRYPTOCHROME CIRCADIAN CLOCK 5 ISOFORM X1"/>
    <property type="match status" value="1"/>
</dbReference>